<dbReference type="GO" id="GO:0004519">
    <property type="term" value="F:endonuclease activity"/>
    <property type="evidence" value="ECO:0007669"/>
    <property type="project" value="UniProtKB-KW"/>
</dbReference>
<dbReference type="Gene3D" id="3.60.10.10">
    <property type="entry name" value="Endonuclease/exonuclease/phosphatase"/>
    <property type="match status" value="1"/>
</dbReference>
<accession>A0ABX1K0I2</accession>
<dbReference type="PANTHER" id="PTHR15822:SF4">
    <property type="entry name" value="TYROSYL-DNA PHOSPHODIESTERASE 2"/>
    <property type="match status" value="1"/>
</dbReference>
<feature type="domain" description="Endonuclease/exonuclease/phosphatase" evidence="9">
    <location>
        <begin position="23"/>
        <end position="271"/>
    </location>
</feature>
<keyword evidence="11" id="KW-1185">Reference proteome</keyword>
<sequence length="280" mass="30365">MPPVPDVPPDFYGALVESTVRVVTWNVWGRYGDWEAREAAVVATLAEARPDVVVLAESWATATESQATRLAGPLGLPHHTFSGVPAQEDESALSGVAVLSRWPTTRTASHTFGAARVEEVEIAGPRGALQVYGVVLDAWWFDESEARQGAVRDLLGHVRHAADERVPLIVCGDFNCDPESDEIRMLTGRTAVPVPGLSFYDAWEVAAARDAPDPSGATWSRSNPHAATLLWPDRRIDYVFSATRRRGGVGHPVAARLLGSEPVDGTWASDHRAVLADLRY</sequence>
<evidence type="ECO:0000256" key="8">
    <source>
        <dbReference type="ARBA" id="ARBA00023204"/>
    </source>
</evidence>
<dbReference type="Proteomes" id="UP000777774">
    <property type="component" value="Unassembled WGS sequence"/>
</dbReference>
<comment type="cofactor">
    <cofactor evidence="2">
        <name>Mg(2+)</name>
        <dbReference type="ChEBI" id="CHEBI:18420"/>
    </cofactor>
</comment>
<dbReference type="RefSeq" id="WP_168678846.1">
    <property type="nucleotide sequence ID" value="NZ_JAAXOY010000216.1"/>
</dbReference>
<protein>
    <submittedName>
        <fullName evidence="10">Endonuclease/exonuclease/phosphatase family protein</fullName>
    </submittedName>
</protein>
<evidence type="ECO:0000256" key="5">
    <source>
        <dbReference type="ARBA" id="ARBA00022763"/>
    </source>
</evidence>
<comment type="cofactor">
    <cofactor evidence="1">
        <name>Mn(2+)</name>
        <dbReference type="ChEBI" id="CHEBI:29035"/>
    </cofactor>
</comment>
<comment type="caution">
    <text evidence="10">The sequence shown here is derived from an EMBL/GenBank/DDBJ whole genome shotgun (WGS) entry which is preliminary data.</text>
</comment>
<dbReference type="InterPro" id="IPR005135">
    <property type="entry name" value="Endo/exonuclease/phosphatase"/>
</dbReference>
<keyword evidence="10" id="KW-0255">Endonuclease</keyword>
<dbReference type="InterPro" id="IPR036691">
    <property type="entry name" value="Endo/exonu/phosph_ase_sf"/>
</dbReference>
<evidence type="ECO:0000256" key="6">
    <source>
        <dbReference type="ARBA" id="ARBA00022801"/>
    </source>
</evidence>
<dbReference type="InterPro" id="IPR051547">
    <property type="entry name" value="TDP2-like"/>
</dbReference>
<evidence type="ECO:0000259" key="9">
    <source>
        <dbReference type="Pfam" id="PF03372"/>
    </source>
</evidence>
<evidence type="ECO:0000256" key="1">
    <source>
        <dbReference type="ARBA" id="ARBA00001936"/>
    </source>
</evidence>
<dbReference type="EMBL" id="JAAXOY010000216">
    <property type="protein sequence ID" value="NKY39812.1"/>
    <property type="molecule type" value="Genomic_DNA"/>
</dbReference>
<keyword evidence="5" id="KW-0227">DNA damage</keyword>
<keyword evidence="8" id="KW-0234">DNA repair</keyword>
<keyword evidence="7" id="KW-0460">Magnesium</keyword>
<dbReference type="PANTHER" id="PTHR15822">
    <property type="entry name" value="TRAF AND TNF RECEPTOR-ASSOCIATED PROTEIN"/>
    <property type="match status" value="1"/>
</dbReference>
<evidence type="ECO:0000256" key="7">
    <source>
        <dbReference type="ARBA" id="ARBA00022842"/>
    </source>
</evidence>
<evidence type="ECO:0000256" key="2">
    <source>
        <dbReference type="ARBA" id="ARBA00001946"/>
    </source>
</evidence>
<keyword evidence="3" id="KW-0540">Nuclease</keyword>
<proteinExistence type="predicted"/>
<evidence type="ECO:0000256" key="4">
    <source>
        <dbReference type="ARBA" id="ARBA00022723"/>
    </source>
</evidence>
<evidence type="ECO:0000256" key="3">
    <source>
        <dbReference type="ARBA" id="ARBA00022722"/>
    </source>
</evidence>
<evidence type="ECO:0000313" key="10">
    <source>
        <dbReference type="EMBL" id="NKY39812.1"/>
    </source>
</evidence>
<keyword evidence="4" id="KW-0479">Metal-binding</keyword>
<organism evidence="10 11">
    <name type="scientific">Cellulomonas septica</name>
    <dbReference type="NCBI Taxonomy" id="285080"/>
    <lineage>
        <taxon>Bacteria</taxon>
        <taxon>Bacillati</taxon>
        <taxon>Actinomycetota</taxon>
        <taxon>Actinomycetes</taxon>
        <taxon>Micrococcales</taxon>
        <taxon>Cellulomonadaceae</taxon>
        <taxon>Cellulomonas</taxon>
    </lineage>
</organism>
<name>A0ABX1K0I2_9CELL</name>
<keyword evidence="6" id="KW-0378">Hydrolase</keyword>
<gene>
    <name evidence="10" type="ORF">HGA02_09805</name>
</gene>
<dbReference type="Pfam" id="PF03372">
    <property type="entry name" value="Exo_endo_phos"/>
    <property type="match status" value="1"/>
</dbReference>
<evidence type="ECO:0000313" key="11">
    <source>
        <dbReference type="Proteomes" id="UP000777774"/>
    </source>
</evidence>
<reference evidence="10 11" key="1">
    <citation type="submission" date="2020-04" db="EMBL/GenBank/DDBJ databases">
        <title>MicrobeNet Type strains.</title>
        <authorList>
            <person name="Nicholson A.C."/>
        </authorList>
    </citation>
    <scope>NUCLEOTIDE SEQUENCE [LARGE SCALE GENOMIC DNA]</scope>
    <source>
        <strain evidence="10 11">ATCC BAA-787</strain>
    </source>
</reference>
<dbReference type="SUPFAM" id="SSF56219">
    <property type="entry name" value="DNase I-like"/>
    <property type="match status" value="1"/>
</dbReference>